<accession>D5P5A0</accession>
<organism evidence="2 3">
    <name type="scientific">Mycobacterium parascrofulaceum ATCC BAA-614</name>
    <dbReference type="NCBI Taxonomy" id="525368"/>
    <lineage>
        <taxon>Bacteria</taxon>
        <taxon>Bacillati</taxon>
        <taxon>Actinomycetota</taxon>
        <taxon>Actinomycetes</taxon>
        <taxon>Mycobacteriales</taxon>
        <taxon>Mycobacteriaceae</taxon>
        <taxon>Mycobacterium</taxon>
        <taxon>Mycobacterium simiae complex</taxon>
    </lineage>
</organism>
<dbReference type="Proteomes" id="UP000003653">
    <property type="component" value="Unassembled WGS sequence"/>
</dbReference>
<evidence type="ECO:0000313" key="2">
    <source>
        <dbReference type="EMBL" id="EFG78718.1"/>
    </source>
</evidence>
<dbReference type="AlphaFoldDB" id="D5P5A0"/>
<keyword evidence="3" id="KW-1185">Reference proteome</keyword>
<gene>
    <name evidence="2" type="ORF">HMPREF0591_1344</name>
</gene>
<evidence type="ECO:0000256" key="1">
    <source>
        <dbReference type="SAM" id="MobiDB-lite"/>
    </source>
</evidence>
<protein>
    <submittedName>
        <fullName evidence="2">Uncharacterized protein</fullName>
    </submittedName>
</protein>
<sequence>MMTIHEVFTSAIDEASLLDHLSREPRRPAGPAVPASAANNVTHHRHGARTGAFTGLIPSCLRPRVQAGEHHSPTQGRPAPK</sequence>
<reference evidence="2 3" key="1">
    <citation type="submission" date="2010-04" db="EMBL/GenBank/DDBJ databases">
        <authorList>
            <person name="Muzny D."/>
            <person name="Qin X."/>
            <person name="Deng J."/>
            <person name="Jiang H."/>
            <person name="Liu Y."/>
            <person name="Qu J."/>
            <person name="Song X.-Z."/>
            <person name="Zhang L."/>
            <person name="Thornton R."/>
            <person name="Coyle M."/>
            <person name="Francisco L."/>
            <person name="Jackson L."/>
            <person name="Javaid M."/>
            <person name="Korchina V."/>
            <person name="Kovar C."/>
            <person name="Mata R."/>
            <person name="Mathew T."/>
            <person name="Ngo R."/>
            <person name="Nguyen L."/>
            <person name="Nguyen N."/>
            <person name="Okwuonu G."/>
            <person name="Ongeri F."/>
            <person name="Pham C."/>
            <person name="Simmons D."/>
            <person name="Wilczek-Boney K."/>
            <person name="Hale W."/>
            <person name="Jakkamsetti A."/>
            <person name="Pham P."/>
            <person name="Ruth R."/>
            <person name="San Lucas F."/>
            <person name="Warren J."/>
            <person name="Zhang J."/>
            <person name="Zhao Z."/>
            <person name="Zhou C."/>
            <person name="Zhu D."/>
            <person name="Lee S."/>
            <person name="Bess C."/>
            <person name="Blankenburg K."/>
            <person name="Forbes L."/>
            <person name="Fu Q."/>
            <person name="Gubbala S."/>
            <person name="Hirani K."/>
            <person name="Jayaseelan J.C."/>
            <person name="Lara F."/>
            <person name="Munidasa M."/>
            <person name="Palculict T."/>
            <person name="Patil S."/>
            <person name="Pu L.-L."/>
            <person name="Saada N."/>
            <person name="Tang L."/>
            <person name="Weissenberger G."/>
            <person name="Zhu Y."/>
            <person name="Hemphill L."/>
            <person name="Shang Y."/>
            <person name="Youmans B."/>
            <person name="Ayvaz T."/>
            <person name="Ross M."/>
            <person name="Santibanez J."/>
            <person name="Aqrawi P."/>
            <person name="Gross S."/>
            <person name="Joshi V."/>
            <person name="Fowler G."/>
            <person name="Nazareth L."/>
            <person name="Reid J."/>
            <person name="Worley K."/>
            <person name="Petrosino J."/>
            <person name="Highlander S."/>
            <person name="Gibbs R."/>
        </authorList>
    </citation>
    <scope>NUCLEOTIDE SEQUENCE [LARGE SCALE GENOMIC DNA]</scope>
    <source>
        <strain evidence="2 3">ATCC BAA-614</strain>
    </source>
</reference>
<comment type="caution">
    <text evidence="2">The sequence shown here is derived from an EMBL/GenBank/DDBJ whole genome shotgun (WGS) entry which is preliminary data.</text>
</comment>
<feature type="region of interest" description="Disordered" evidence="1">
    <location>
        <begin position="17"/>
        <end position="43"/>
    </location>
</feature>
<evidence type="ECO:0000313" key="3">
    <source>
        <dbReference type="Proteomes" id="UP000003653"/>
    </source>
</evidence>
<dbReference type="EMBL" id="ADNV01000097">
    <property type="protein sequence ID" value="EFG78718.1"/>
    <property type="molecule type" value="Genomic_DNA"/>
</dbReference>
<dbReference type="HOGENOM" id="CLU_2602329_0_0_11"/>
<name>D5P5A0_9MYCO</name>
<proteinExistence type="predicted"/>